<dbReference type="AlphaFoldDB" id="A0A0F9DKB6"/>
<name>A0A0F9DKB6_9ZZZZ</name>
<gene>
    <name evidence="1" type="ORF">LCGC14_2187870</name>
</gene>
<feature type="non-terminal residue" evidence="1">
    <location>
        <position position="1"/>
    </location>
</feature>
<sequence>AWILLSGALPKTDITIIDFMNNDDDYLFALRPHTKKLVVIVGVGWTITSRTRWIADLVVYHTAENDDLYGWTPGERIIQGFENIMLDPNFANLTTDDERQYDLAIYFGGGLHDKIIDALTQRIDENDYKTFYMGYRDSQWDNSPYDALANSKLYVGSMGMMAYEAIVARTYPMVLCRSEDHIESANV</sequence>
<comment type="caution">
    <text evidence="1">The sequence shown here is derived from an EMBL/GenBank/DDBJ whole genome shotgun (WGS) entry which is preliminary data.</text>
</comment>
<evidence type="ECO:0008006" key="2">
    <source>
        <dbReference type="Google" id="ProtNLM"/>
    </source>
</evidence>
<reference evidence="1" key="1">
    <citation type="journal article" date="2015" name="Nature">
        <title>Complex archaea that bridge the gap between prokaryotes and eukaryotes.</title>
        <authorList>
            <person name="Spang A."/>
            <person name="Saw J.H."/>
            <person name="Jorgensen S.L."/>
            <person name="Zaremba-Niedzwiedzka K."/>
            <person name="Martijn J."/>
            <person name="Lind A.E."/>
            <person name="van Eijk R."/>
            <person name="Schleper C."/>
            <person name="Guy L."/>
            <person name="Ettema T.J."/>
        </authorList>
    </citation>
    <scope>NUCLEOTIDE SEQUENCE</scope>
</reference>
<dbReference type="EMBL" id="LAZR01028577">
    <property type="protein sequence ID" value="KKL62168.1"/>
    <property type="molecule type" value="Genomic_DNA"/>
</dbReference>
<protein>
    <recommendedName>
        <fullName evidence="2">Glycosyl transferase family 1 domain-containing protein</fullName>
    </recommendedName>
</protein>
<accession>A0A0F9DKB6</accession>
<proteinExistence type="predicted"/>
<organism evidence="1">
    <name type="scientific">marine sediment metagenome</name>
    <dbReference type="NCBI Taxonomy" id="412755"/>
    <lineage>
        <taxon>unclassified sequences</taxon>
        <taxon>metagenomes</taxon>
        <taxon>ecological metagenomes</taxon>
    </lineage>
</organism>
<evidence type="ECO:0000313" key="1">
    <source>
        <dbReference type="EMBL" id="KKL62168.1"/>
    </source>
</evidence>